<accession>S5TJL6</accession>
<dbReference type="EMBL" id="CP003924">
    <property type="protein sequence ID" value="AGS35046.1"/>
    <property type="molecule type" value="Genomic_DNA"/>
</dbReference>
<comment type="subcellular location">
    <subcellularLocation>
        <location evidence="1">Membrane</location>
        <topology evidence="1">Multi-pass membrane protein</topology>
    </subcellularLocation>
</comment>
<dbReference type="HOGENOM" id="CLU_056469_4_1_11"/>
<feature type="transmembrane region" description="Helical" evidence="5">
    <location>
        <begin position="94"/>
        <end position="121"/>
    </location>
</feature>
<dbReference type="InterPro" id="IPR003339">
    <property type="entry name" value="ABC/ECF_trnsptr_transmembrane"/>
</dbReference>
<dbReference type="CDD" id="cd16914">
    <property type="entry name" value="EcfT"/>
    <property type="match status" value="1"/>
</dbReference>
<evidence type="ECO:0000256" key="5">
    <source>
        <dbReference type="SAM" id="Phobius"/>
    </source>
</evidence>
<name>S5TJL6_9CORY</name>
<feature type="transmembrane region" description="Helical" evidence="5">
    <location>
        <begin position="70"/>
        <end position="87"/>
    </location>
</feature>
<gene>
    <name evidence="6" type="ORF">B841_07865</name>
</gene>
<feature type="transmembrane region" description="Helical" evidence="5">
    <location>
        <begin position="20"/>
        <end position="39"/>
    </location>
</feature>
<dbReference type="Pfam" id="PF02361">
    <property type="entry name" value="CbiQ"/>
    <property type="match status" value="1"/>
</dbReference>
<organism evidence="6 7">
    <name type="scientific">Corynebacterium maris DSM 45190</name>
    <dbReference type="NCBI Taxonomy" id="1224163"/>
    <lineage>
        <taxon>Bacteria</taxon>
        <taxon>Bacillati</taxon>
        <taxon>Actinomycetota</taxon>
        <taxon>Actinomycetes</taxon>
        <taxon>Mycobacteriales</taxon>
        <taxon>Corynebacteriaceae</taxon>
        <taxon>Corynebacterium</taxon>
    </lineage>
</organism>
<evidence type="ECO:0000256" key="2">
    <source>
        <dbReference type="ARBA" id="ARBA00022692"/>
    </source>
</evidence>
<dbReference type="OrthoDB" id="509049at2"/>
<keyword evidence="3 5" id="KW-1133">Transmembrane helix</keyword>
<keyword evidence="7" id="KW-1185">Reference proteome</keyword>
<keyword evidence="2 5" id="KW-0812">Transmembrane</keyword>
<reference evidence="6 7" key="1">
    <citation type="submission" date="2012-11" db="EMBL/GenBank/DDBJ databases">
        <title>The complete genome sequence of Corynebacterium maris Coryn-1 (=DSM 45190).</title>
        <authorList>
            <person name="Schaffert L."/>
            <person name="Albersmeier A."/>
            <person name="Kalinowski J."/>
            <person name="Ruckert C."/>
        </authorList>
    </citation>
    <scope>NUCLEOTIDE SEQUENCE [LARGE SCALE GENOMIC DNA]</scope>
    <source>
        <strain evidence="7">Coryn-1</strain>
    </source>
</reference>
<keyword evidence="4 5" id="KW-0472">Membrane</keyword>
<dbReference type="PANTHER" id="PTHR33514:SF13">
    <property type="entry name" value="PROTEIN ABCI12, CHLOROPLASTIC"/>
    <property type="match status" value="1"/>
</dbReference>
<dbReference type="KEGG" id="cmd:B841_07865"/>
<evidence type="ECO:0000313" key="6">
    <source>
        <dbReference type="EMBL" id="AGS35046.1"/>
    </source>
</evidence>
<sequence>MIRGLPMGVYVPGSTVLHRINPGIKFLGLIFFIILVAFFANDLPRATAALTVVVLGYGLARIPLRTAAGQVLPVLPVLLALGAFHWWQNDLASAAAMVIGLSASVAAAALLTLTTAIAELMDALEHGLRPLARLGVPVDTVSLAISLTIRLIPLLLHTVHEVLQARKARGAGGSLMAFGTPVVIRSITRARALGEALMARGVGD</sequence>
<evidence type="ECO:0000256" key="3">
    <source>
        <dbReference type="ARBA" id="ARBA00022989"/>
    </source>
</evidence>
<dbReference type="Proteomes" id="UP000015388">
    <property type="component" value="Chromosome"/>
</dbReference>
<feature type="transmembrane region" description="Helical" evidence="5">
    <location>
        <begin position="46"/>
        <end position="64"/>
    </location>
</feature>
<protein>
    <submittedName>
        <fullName evidence="6">ABC transport system, permease</fullName>
    </submittedName>
</protein>
<evidence type="ECO:0000256" key="4">
    <source>
        <dbReference type="ARBA" id="ARBA00023136"/>
    </source>
</evidence>
<evidence type="ECO:0000313" key="7">
    <source>
        <dbReference type="Proteomes" id="UP000015388"/>
    </source>
</evidence>
<proteinExistence type="predicted"/>
<evidence type="ECO:0000256" key="1">
    <source>
        <dbReference type="ARBA" id="ARBA00004141"/>
    </source>
</evidence>
<dbReference type="STRING" id="1224163.B841_07865"/>
<dbReference type="PANTHER" id="PTHR33514">
    <property type="entry name" value="PROTEIN ABCI12, CHLOROPLASTIC"/>
    <property type="match status" value="1"/>
</dbReference>
<dbReference type="RefSeq" id="WP_020934979.1">
    <property type="nucleotide sequence ID" value="NC_021915.1"/>
</dbReference>
<dbReference type="PATRIC" id="fig|1224163.3.peg.1578"/>
<dbReference type="GO" id="GO:0005886">
    <property type="term" value="C:plasma membrane"/>
    <property type="evidence" value="ECO:0007669"/>
    <property type="project" value="TreeGrafter"/>
</dbReference>
<dbReference type="AlphaFoldDB" id="S5TJL6"/>
<dbReference type="eggNOG" id="COG0619">
    <property type="taxonomic scope" value="Bacteria"/>
</dbReference>